<dbReference type="Gene3D" id="2.40.30.10">
    <property type="entry name" value="Translation factors"/>
    <property type="match status" value="2"/>
</dbReference>
<feature type="region of interest" description="Disordered" evidence="12">
    <location>
        <begin position="722"/>
        <end position="745"/>
    </location>
</feature>
<dbReference type="NCBIfam" id="TIGR00231">
    <property type="entry name" value="small_GTP"/>
    <property type="match status" value="1"/>
</dbReference>
<dbReference type="Proteomes" id="UP001303222">
    <property type="component" value="Unassembled WGS sequence"/>
</dbReference>
<dbReference type="Pfam" id="PF04760">
    <property type="entry name" value="IF2_N"/>
    <property type="match status" value="1"/>
</dbReference>
<dbReference type="Pfam" id="PF11987">
    <property type="entry name" value="IF-2"/>
    <property type="match status" value="1"/>
</dbReference>
<accession>A0AAN6NY64</accession>
<dbReference type="HAMAP" id="MF_00100_B">
    <property type="entry name" value="IF_2_B"/>
    <property type="match status" value="1"/>
</dbReference>
<dbReference type="InterPro" id="IPR053905">
    <property type="entry name" value="EF-G-like_DII"/>
</dbReference>
<evidence type="ECO:0000256" key="8">
    <source>
        <dbReference type="ARBA" id="ARBA00023134"/>
    </source>
</evidence>
<keyword evidence="11" id="KW-0175">Coiled coil</keyword>
<dbReference type="InterPro" id="IPR044145">
    <property type="entry name" value="IF2_II"/>
</dbReference>
<comment type="subcellular location">
    <subcellularLocation>
        <location evidence="1">Mitochondrion</location>
    </subcellularLocation>
</comment>
<feature type="compositionally biased region" description="Basic and acidic residues" evidence="12">
    <location>
        <begin position="528"/>
        <end position="543"/>
    </location>
</feature>
<feature type="compositionally biased region" description="Low complexity" evidence="12">
    <location>
        <begin position="184"/>
        <end position="193"/>
    </location>
</feature>
<feature type="compositionally biased region" description="Low complexity" evidence="12">
    <location>
        <begin position="314"/>
        <end position="347"/>
    </location>
</feature>
<feature type="compositionally biased region" description="Low complexity" evidence="12">
    <location>
        <begin position="69"/>
        <end position="90"/>
    </location>
</feature>
<dbReference type="Gene3D" id="3.40.50.10050">
    <property type="entry name" value="Translation initiation factor IF- 2, domain 3"/>
    <property type="match status" value="1"/>
</dbReference>
<dbReference type="CDD" id="cd01887">
    <property type="entry name" value="IF2_eIF5B"/>
    <property type="match status" value="1"/>
</dbReference>
<feature type="region of interest" description="Disordered" evidence="12">
    <location>
        <begin position="120"/>
        <end position="630"/>
    </location>
</feature>
<keyword evidence="8" id="KW-0342">GTP-binding</keyword>
<dbReference type="CDD" id="cd03692">
    <property type="entry name" value="mtIF2_IVc"/>
    <property type="match status" value="1"/>
</dbReference>
<dbReference type="FunFam" id="3.40.50.10050:FF:000001">
    <property type="entry name" value="Translation initiation factor IF-2"/>
    <property type="match status" value="1"/>
</dbReference>
<reference evidence="14" key="1">
    <citation type="journal article" date="2023" name="Mol. Phylogenet. Evol.">
        <title>Genome-scale phylogeny and comparative genomics of the fungal order Sordariales.</title>
        <authorList>
            <person name="Hensen N."/>
            <person name="Bonometti L."/>
            <person name="Westerberg I."/>
            <person name="Brannstrom I.O."/>
            <person name="Guillou S."/>
            <person name="Cros-Aarteil S."/>
            <person name="Calhoun S."/>
            <person name="Haridas S."/>
            <person name="Kuo A."/>
            <person name="Mondo S."/>
            <person name="Pangilinan J."/>
            <person name="Riley R."/>
            <person name="LaButti K."/>
            <person name="Andreopoulos B."/>
            <person name="Lipzen A."/>
            <person name="Chen C."/>
            <person name="Yan M."/>
            <person name="Daum C."/>
            <person name="Ng V."/>
            <person name="Clum A."/>
            <person name="Steindorff A."/>
            <person name="Ohm R.A."/>
            <person name="Martin F."/>
            <person name="Silar P."/>
            <person name="Natvig D.O."/>
            <person name="Lalanne C."/>
            <person name="Gautier V."/>
            <person name="Ament-Velasquez S.L."/>
            <person name="Kruys A."/>
            <person name="Hutchinson M.I."/>
            <person name="Powell A.J."/>
            <person name="Barry K."/>
            <person name="Miller A.N."/>
            <person name="Grigoriev I.V."/>
            <person name="Debuchy R."/>
            <person name="Gladieux P."/>
            <person name="Hiltunen Thoren M."/>
            <person name="Johannesson H."/>
        </authorList>
    </citation>
    <scope>NUCLEOTIDE SEQUENCE</scope>
    <source>
        <strain evidence="14">CBS 626.80</strain>
    </source>
</reference>
<keyword evidence="3" id="KW-0396">Initiation factor</keyword>
<feature type="coiled-coil region" evidence="11">
    <location>
        <begin position="1012"/>
        <end position="1052"/>
    </location>
</feature>
<dbReference type="GO" id="GO:0005739">
    <property type="term" value="C:mitochondrion"/>
    <property type="evidence" value="ECO:0007669"/>
    <property type="project" value="UniProtKB-SubCell"/>
</dbReference>
<evidence type="ECO:0000256" key="4">
    <source>
        <dbReference type="ARBA" id="ARBA00022741"/>
    </source>
</evidence>
<dbReference type="PANTHER" id="PTHR43381:SF20">
    <property type="entry name" value="TRANSLATION INITIATION FACTOR IF-2, MITOCHONDRIAL"/>
    <property type="match status" value="1"/>
</dbReference>
<keyword evidence="15" id="KW-1185">Reference proteome</keyword>
<evidence type="ECO:0000256" key="7">
    <source>
        <dbReference type="ARBA" id="ARBA00023128"/>
    </source>
</evidence>
<dbReference type="InterPro" id="IPR000795">
    <property type="entry name" value="T_Tr_GTP-bd_dom"/>
</dbReference>
<comment type="function">
    <text evidence="9">One of the essential components for the initiation of protein synthesis. Protects formylmethionyl-tRNA from spontaneous hydrolysis and promotes its binding to the 30S ribosomal subunits. Also involved in the hydrolysis of GTP during the formation of the 70S ribosomal complex.</text>
</comment>
<dbReference type="InterPro" id="IPR027417">
    <property type="entry name" value="P-loop_NTPase"/>
</dbReference>
<dbReference type="AlphaFoldDB" id="A0AAN6NY64"/>
<reference evidence="14" key="2">
    <citation type="submission" date="2023-06" db="EMBL/GenBank/DDBJ databases">
        <authorList>
            <consortium name="Lawrence Berkeley National Laboratory"/>
            <person name="Mondo S.J."/>
            <person name="Hensen N."/>
            <person name="Bonometti L."/>
            <person name="Westerberg I."/>
            <person name="Brannstrom I.O."/>
            <person name="Guillou S."/>
            <person name="Cros-Aarteil S."/>
            <person name="Calhoun S."/>
            <person name="Haridas S."/>
            <person name="Kuo A."/>
            <person name="Pangilinan J."/>
            <person name="Riley R."/>
            <person name="Labutti K."/>
            <person name="Andreopoulos B."/>
            <person name="Lipzen A."/>
            <person name="Chen C."/>
            <person name="Yanf M."/>
            <person name="Daum C."/>
            <person name="Ng V."/>
            <person name="Clum A."/>
            <person name="Steindorff A."/>
            <person name="Ohm R."/>
            <person name="Martin F."/>
            <person name="Silar P."/>
            <person name="Natvig D."/>
            <person name="Lalanne C."/>
            <person name="Gautier V."/>
            <person name="Ament-Velasquez S.L."/>
            <person name="Kruys A."/>
            <person name="Hutchinson M.I."/>
            <person name="Powell A.J."/>
            <person name="Barry K."/>
            <person name="Miller A.N."/>
            <person name="Grigoriev I.V."/>
            <person name="Debuchy R."/>
            <person name="Gladieux P."/>
            <person name="Thoren M.H."/>
            <person name="Johannesson H."/>
        </authorList>
    </citation>
    <scope>NUCLEOTIDE SEQUENCE</scope>
    <source>
        <strain evidence="14">CBS 626.80</strain>
    </source>
</reference>
<evidence type="ECO:0000256" key="5">
    <source>
        <dbReference type="ARBA" id="ARBA00022917"/>
    </source>
</evidence>
<keyword evidence="4" id="KW-0547">Nucleotide-binding</keyword>
<evidence type="ECO:0000256" key="9">
    <source>
        <dbReference type="ARBA" id="ARBA00025162"/>
    </source>
</evidence>
<evidence type="ECO:0000259" key="13">
    <source>
        <dbReference type="PROSITE" id="PS51722"/>
    </source>
</evidence>
<dbReference type="FunFam" id="2.40.30.10:FF:000008">
    <property type="entry name" value="Translation initiation factor IF-2"/>
    <property type="match status" value="1"/>
</dbReference>
<feature type="compositionally biased region" description="Polar residues" evidence="12">
    <location>
        <begin position="229"/>
        <end position="239"/>
    </location>
</feature>
<keyword evidence="5" id="KW-0648">Protein biosynthesis</keyword>
<feature type="region of interest" description="Disordered" evidence="12">
    <location>
        <begin position="35"/>
        <end position="99"/>
    </location>
</feature>
<dbReference type="GO" id="GO:0005525">
    <property type="term" value="F:GTP binding"/>
    <property type="evidence" value="ECO:0007669"/>
    <property type="project" value="UniProtKB-KW"/>
</dbReference>
<feature type="compositionally biased region" description="Basic and acidic residues" evidence="12">
    <location>
        <begin position="553"/>
        <end position="601"/>
    </location>
</feature>
<evidence type="ECO:0000256" key="11">
    <source>
        <dbReference type="SAM" id="Coils"/>
    </source>
</evidence>
<feature type="domain" description="Tr-type G" evidence="13">
    <location>
        <begin position="745"/>
        <end position="919"/>
    </location>
</feature>
<name>A0AAN6NY64_9PEZI</name>
<evidence type="ECO:0000313" key="14">
    <source>
        <dbReference type="EMBL" id="KAK3953278.1"/>
    </source>
</evidence>
<organism evidence="14 15">
    <name type="scientific">Pseudoneurospora amorphoporcata</name>
    <dbReference type="NCBI Taxonomy" id="241081"/>
    <lineage>
        <taxon>Eukaryota</taxon>
        <taxon>Fungi</taxon>
        <taxon>Dikarya</taxon>
        <taxon>Ascomycota</taxon>
        <taxon>Pezizomycotina</taxon>
        <taxon>Sordariomycetes</taxon>
        <taxon>Sordariomycetidae</taxon>
        <taxon>Sordariales</taxon>
        <taxon>Sordariaceae</taxon>
        <taxon>Pseudoneurospora</taxon>
    </lineage>
</organism>
<evidence type="ECO:0000256" key="1">
    <source>
        <dbReference type="ARBA" id="ARBA00004173"/>
    </source>
</evidence>
<dbReference type="InterPro" id="IPR015760">
    <property type="entry name" value="TIF_IF2"/>
</dbReference>
<dbReference type="InterPro" id="IPR006847">
    <property type="entry name" value="IF2_N"/>
</dbReference>
<dbReference type="Pfam" id="PF00009">
    <property type="entry name" value="GTP_EFTU"/>
    <property type="match status" value="1"/>
</dbReference>
<gene>
    <name evidence="14" type="ORF">QBC32DRAFT_339319</name>
</gene>
<dbReference type="PROSITE" id="PS51722">
    <property type="entry name" value="G_TR_2"/>
    <property type="match status" value="1"/>
</dbReference>
<dbReference type="InterPro" id="IPR000178">
    <property type="entry name" value="TF_IF2_bacterial-like"/>
</dbReference>
<dbReference type="Gene3D" id="3.40.50.300">
    <property type="entry name" value="P-loop containing nucleotide triphosphate hydrolases"/>
    <property type="match status" value="1"/>
</dbReference>
<dbReference type="GO" id="GO:0003924">
    <property type="term" value="F:GTPase activity"/>
    <property type="evidence" value="ECO:0007669"/>
    <property type="project" value="InterPro"/>
</dbReference>
<dbReference type="Pfam" id="PF22042">
    <property type="entry name" value="EF-G_D2"/>
    <property type="match status" value="1"/>
</dbReference>
<dbReference type="NCBIfam" id="TIGR00487">
    <property type="entry name" value="IF-2"/>
    <property type="match status" value="1"/>
</dbReference>
<evidence type="ECO:0000256" key="6">
    <source>
        <dbReference type="ARBA" id="ARBA00022946"/>
    </source>
</evidence>
<dbReference type="FunFam" id="3.40.50.300:FF:000019">
    <property type="entry name" value="Translation initiation factor IF-2"/>
    <property type="match status" value="1"/>
</dbReference>
<dbReference type="PANTHER" id="PTHR43381">
    <property type="entry name" value="TRANSLATION INITIATION FACTOR IF-2-RELATED"/>
    <property type="match status" value="1"/>
</dbReference>
<dbReference type="InterPro" id="IPR009000">
    <property type="entry name" value="Transl_B-barrel_sf"/>
</dbReference>
<dbReference type="InterPro" id="IPR023115">
    <property type="entry name" value="TIF_IF2_dom3"/>
</dbReference>
<proteinExistence type="inferred from homology"/>
<evidence type="ECO:0000313" key="15">
    <source>
        <dbReference type="Proteomes" id="UP001303222"/>
    </source>
</evidence>
<dbReference type="SUPFAM" id="SSF50447">
    <property type="entry name" value="Translation proteins"/>
    <property type="match status" value="2"/>
</dbReference>
<dbReference type="InterPro" id="IPR036925">
    <property type="entry name" value="TIF_IF2_dom3_sf"/>
</dbReference>
<dbReference type="EMBL" id="MU859108">
    <property type="protein sequence ID" value="KAK3953278.1"/>
    <property type="molecule type" value="Genomic_DNA"/>
</dbReference>
<dbReference type="InterPro" id="IPR005225">
    <property type="entry name" value="Small_GTP-bd"/>
</dbReference>
<evidence type="ECO:0000256" key="2">
    <source>
        <dbReference type="ARBA" id="ARBA00007733"/>
    </source>
</evidence>
<evidence type="ECO:0000256" key="10">
    <source>
        <dbReference type="ARBA" id="ARBA00044200"/>
    </source>
</evidence>
<dbReference type="SUPFAM" id="SSF52540">
    <property type="entry name" value="P-loop containing nucleoside triphosphate hydrolases"/>
    <property type="match status" value="1"/>
</dbReference>
<protein>
    <recommendedName>
        <fullName evidence="10">Translation initiation factor IF-2, mitochondrial</fullName>
    </recommendedName>
</protein>
<dbReference type="GO" id="GO:0003743">
    <property type="term" value="F:translation initiation factor activity"/>
    <property type="evidence" value="ECO:0007669"/>
    <property type="project" value="UniProtKB-KW"/>
</dbReference>
<evidence type="ECO:0000256" key="3">
    <source>
        <dbReference type="ARBA" id="ARBA00022540"/>
    </source>
</evidence>
<keyword evidence="6" id="KW-0809">Transit peptide</keyword>
<sequence length="1264" mass="138991">MMIRGGLLQKQSTSSVCLLCRHRWQLRQQQQQRIQPNTRRVYSSWDDKPSWGTQQQPATPGVGGGWGGSWKPAAPATPATQTTPGTGATQSQPKPANPNAALLPHEIAARERLLKMAAAAVAHKDPPQPARKLAPEPFKRAPSDRPVRRLPEGQQNEFTRGSPWKEQQGPVVHRMLLRPKKPGQEPTTETPGPKTEREARETLAPVRTVLEPFGMRRLPAQAPKPQETPKLSTSSQTAPSKPIPSRPAQEPTAQSQPTISSLSSLSNRESPKPPQTSQPSEQVDGAGKSSWGALEAASATPSKPIEPAGGGWGTSSWGTSSWGTSSWGASSASRQPASQPQTQQLLPHEIATRDRLQQRHAQSQPQAPAKNMRSLADGLFAHDGQTGQLSAKDLRKRQETGSLKDDLQNAEEEERRADNTDAWDDIFSTQPPPPPPRTSAREVYKSISSKFAPPSDSAPPRETERQWTGLIRRTGTGLGNINLAGNNDFVKSAPPSQEERGLEPRGSSDFLKQAEDRYATRPAQSGETSERTQEATEAFKKQMSDGWDWADDYGGKPKENEGQKMEHQDFEKPRGKLEHQDFEKPRGRDNARQRRGDRVALEEIPIPSRYIQEEKKPKKKGGRRHDYNEDDDFDDMAYEYKRRERLARKAEKERLQHEETGPIPILLPEFISVANLGMALGVKTDLFISQLGELGFEDIAKDSIMTGETAALVAQEYGFDPTVDAGEDEDLKPRPPPEDMSTVPLRPPVVTIMGHVDHGKTTLLDYLRKSSIAAGEHGGITQHIGAFSVAMSSGKQITFLDTPGHAAFLSMRQRGANVTDIVILVVAADDSVKPQTIEAIKHARSARVPMIVAINKIDKDQANVERVKSDLAANGVEIEDYGGDVQVVCVSGKTGQGMDDLEDNILTLSEMLDIRAEPDGMAEGWVLESSIKPIGRVATVLVKRGTLRPGDFVVAGRVFAKVRSLRNEAGVEVEEAPPGTAVEILGWKEPPEAGDMVLQAPDEDKAKIAVHYRIEQKEREEAMEQMTEMERIRREREAERIVAEEAEAAEEKPDGPKIINFTVKGDVHGSVEAVCASILEIGSNEVRPRVLLSSPGQITESDVEHAAVSGSTIINFNNPIAGHIKRLAVENNVKIMDHNIIYNLTEEVRQILSESLAPAISFRVVGEAEVAQVFAINIKGRKYKNVAGVKVRNGAVSRNARVRLQRKGELVFDGTISSVKHGKKEVTEMRKGTECGLEFSDEFDDIKEGDLIQVVEEVVEKRHL</sequence>
<dbReference type="SUPFAM" id="SSF52156">
    <property type="entry name" value="Initiation factor IF2/eIF5b, domain 3"/>
    <property type="match status" value="1"/>
</dbReference>
<evidence type="ECO:0000256" key="12">
    <source>
        <dbReference type="SAM" id="MobiDB-lite"/>
    </source>
</evidence>
<comment type="similarity">
    <text evidence="2">Belongs to the TRAFAC class translation factor GTPase superfamily. Classic translation factor GTPase family. IF-2 subfamily.</text>
</comment>
<feature type="compositionally biased region" description="Basic and acidic residues" evidence="12">
    <location>
        <begin position="133"/>
        <end position="151"/>
    </location>
</feature>
<feature type="compositionally biased region" description="Basic and acidic residues" evidence="12">
    <location>
        <begin position="392"/>
        <end position="419"/>
    </location>
</feature>
<keyword evidence="7" id="KW-0496">Mitochondrion</keyword>
<dbReference type="CDD" id="cd03702">
    <property type="entry name" value="IF2_mtIF2_II"/>
    <property type="match status" value="1"/>
</dbReference>
<comment type="caution">
    <text evidence="14">The sequence shown here is derived from an EMBL/GenBank/DDBJ whole genome shotgun (WGS) entry which is preliminary data.</text>
</comment>